<dbReference type="PATRIC" id="fig|797303.5.peg.2648"/>
<reference evidence="4" key="1">
    <citation type="submission" date="2012-02" db="EMBL/GenBank/DDBJ databases">
        <title>Complete sequence of chromosome of Natrinema pellirubrum DSM 15624.</title>
        <authorList>
            <person name="Lucas S."/>
            <person name="Han J."/>
            <person name="Lapidus A."/>
            <person name="Cheng J.-F."/>
            <person name="Goodwin L."/>
            <person name="Pitluck S."/>
            <person name="Peters L."/>
            <person name="Teshima H."/>
            <person name="Detter J.C."/>
            <person name="Han C."/>
            <person name="Tapia R."/>
            <person name="Land M."/>
            <person name="Hauser L."/>
            <person name="Kyrpides N."/>
            <person name="Ivanova N."/>
            <person name="Pagani I."/>
            <person name="Sproer C."/>
            <person name="Anderson I."/>
            <person name="Woyke T."/>
        </authorList>
    </citation>
    <scope>NUCLEOTIDE SEQUENCE [LARGE SCALE GENOMIC DNA]</scope>
    <source>
        <strain evidence="4">DSM 15624 / JCM 10476 / NCIMB 786</strain>
    </source>
</reference>
<organism evidence="2 4">
    <name type="scientific">Natrinema pellirubrum (strain DSM 15624 / CIP 106293 / JCM 10476 / NCIMB 786 / 157)</name>
    <dbReference type="NCBI Taxonomy" id="797303"/>
    <lineage>
        <taxon>Archaea</taxon>
        <taxon>Methanobacteriati</taxon>
        <taxon>Methanobacteriota</taxon>
        <taxon>Stenosarchaea group</taxon>
        <taxon>Halobacteria</taxon>
        <taxon>Halobacteriales</taxon>
        <taxon>Natrialbaceae</taxon>
        <taxon>Natrinema</taxon>
    </lineage>
</organism>
<dbReference type="eggNOG" id="arCOG06831">
    <property type="taxonomic scope" value="Archaea"/>
</dbReference>
<evidence type="ECO:0000313" key="5">
    <source>
        <dbReference type="Proteomes" id="UP000011593"/>
    </source>
</evidence>
<dbReference type="Pfam" id="PF02661">
    <property type="entry name" value="Fic"/>
    <property type="match status" value="1"/>
</dbReference>
<reference evidence="3 5" key="3">
    <citation type="journal article" date="2014" name="PLoS Genet.">
        <title>Phylogenetically driven sequencing of extremely halophilic archaea reveals strategies for static and dynamic osmo-response.</title>
        <authorList>
            <person name="Becker E.A."/>
            <person name="Seitzer P.M."/>
            <person name="Tritt A."/>
            <person name="Larsen D."/>
            <person name="Krusor M."/>
            <person name="Yao A.I."/>
            <person name="Wu D."/>
            <person name="Madern D."/>
            <person name="Eisen J.A."/>
            <person name="Darling A.E."/>
            <person name="Facciotti M.T."/>
        </authorList>
    </citation>
    <scope>NUCLEOTIDE SEQUENCE [LARGE SCALE GENOMIC DNA]</scope>
    <source>
        <strain evidence="3 5">DSM 15624</strain>
    </source>
</reference>
<dbReference type="Proteomes" id="UP000010843">
    <property type="component" value="Chromosome"/>
</dbReference>
<dbReference type="InterPro" id="IPR006440">
    <property type="entry name" value="Doc"/>
</dbReference>
<evidence type="ECO:0000313" key="2">
    <source>
        <dbReference type="EMBL" id="AGB32612.1"/>
    </source>
</evidence>
<dbReference type="OrthoDB" id="123270at2157"/>
<proteinExistence type="predicted"/>
<dbReference type="STRING" id="797303.Natpe_2813"/>
<dbReference type="InterPro" id="IPR036597">
    <property type="entry name" value="Fido-like_dom_sf"/>
</dbReference>
<dbReference type="Gene3D" id="1.20.120.1870">
    <property type="entry name" value="Fic/DOC protein, Fido domain"/>
    <property type="match status" value="1"/>
</dbReference>
<accession>L0JPS3</accession>
<dbReference type="AlphaFoldDB" id="L0JPS3"/>
<keyword evidence="5" id="KW-1185">Reference proteome</keyword>
<evidence type="ECO:0000313" key="4">
    <source>
        <dbReference type="Proteomes" id="UP000010843"/>
    </source>
</evidence>
<dbReference type="KEGG" id="npe:Natpe_2813"/>
<dbReference type="RefSeq" id="WP_006181994.1">
    <property type="nucleotide sequence ID" value="NC_019962.1"/>
</dbReference>
<protein>
    <submittedName>
        <fullName evidence="2">Death-on-curing family protein</fullName>
    </submittedName>
</protein>
<dbReference type="GeneID" id="14333393"/>
<dbReference type="SMR" id="L0JPS3"/>
<dbReference type="GO" id="GO:0016301">
    <property type="term" value="F:kinase activity"/>
    <property type="evidence" value="ECO:0007669"/>
    <property type="project" value="InterPro"/>
</dbReference>
<name>L0JPS3_NATP1</name>
<feature type="domain" description="Fido" evidence="1">
    <location>
        <begin position="4"/>
        <end position="123"/>
    </location>
</feature>
<dbReference type="PROSITE" id="PS51459">
    <property type="entry name" value="FIDO"/>
    <property type="match status" value="1"/>
</dbReference>
<dbReference type="HOGENOM" id="CLU_115697_1_0_2"/>
<dbReference type="InterPro" id="IPR053737">
    <property type="entry name" value="Type_II_TA_Toxin"/>
</dbReference>
<gene>
    <name evidence="2" type="ordered locus">Natpe_2813</name>
    <name evidence="3" type="ORF">C488_13133</name>
</gene>
<dbReference type="InterPro" id="IPR003812">
    <property type="entry name" value="Fido"/>
</dbReference>
<dbReference type="EMBL" id="CP003372">
    <property type="protein sequence ID" value="AGB32612.1"/>
    <property type="molecule type" value="Genomic_DNA"/>
</dbReference>
<dbReference type="PANTHER" id="PTHR39426">
    <property type="entry name" value="HOMOLOGY TO DEATH-ON-CURING PROTEIN OF PHAGE P1"/>
    <property type="match status" value="1"/>
</dbReference>
<dbReference type="PANTHER" id="PTHR39426:SF1">
    <property type="entry name" value="HOMOLOGY TO DEATH-ON-CURING PROTEIN OF PHAGE P1"/>
    <property type="match status" value="1"/>
</dbReference>
<dbReference type="Proteomes" id="UP000011593">
    <property type="component" value="Unassembled WGS sequence"/>
</dbReference>
<dbReference type="EMBL" id="AOIE01000076">
    <property type="protein sequence ID" value="ELY73747.1"/>
    <property type="molecule type" value="Genomic_DNA"/>
</dbReference>
<reference evidence="2" key="2">
    <citation type="submission" date="2012-02" db="EMBL/GenBank/DDBJ databases">
        <title>Complete sequence of chromosome of Natrinema pellirubrum DSM 15624.</title>
        <authorList>
            <consortium name="US DOE Joint Genome Institute"/>
            <person name="Lucas S."/>
            <person name="Han J."/>
            <person name="Lapidus A."/>
            <person name="Cheng J.-F."/>
            <person name="Goodwin L."/>
            <person name="Pitluck S."/>
            <person name="Peters L."/>
            <person name="Teshima H."/>
            <person name="Detter J.C."/>
            <person name="Han C."/>
            <person name="Tapia R."/>
            <person name="Land M."/>
            <person name="Hauser L."/>
            <person name="Kyrpides N."/>
            <person name="Ivanova N."/>
            <person name="Pagani I."/>
            <person name="Sproer C."/>
            <person name="Anderson I."/>
            <person name="Woyke T."/>
        </authorList>
    </citation>
    <scope>NUCLEOTIDE SEQUENCE</scope>
    <source>
        <strain evidence="2">DSM 15624</strain>
    </source>
</reference>
<sequence>MRYLSVDDVLTIHELIVEDDPETDPGVQHRSDIGYATGFIEAGAFGQKPETIHEKAFHLMRLLTANHPFVDGNKRTALSSTVAFYALNGFDFDYGNEIRTLLKQLATDESEVDQQAAIEQFEETAAPIDPDVQVAVLSFFDLEERARNDYPGSDQNEG</sequence>
<dbReference type="SUPFAM" id="SSF140931">
    <property type="entry name" value="Fic-like"/>
    <property type="match status" value="1"/>
</dbReference>
<dbReference type="NCBIfam" id="TIGR01550">
    <property type="entry name" value="DOC_P1"/>
    <property type="match status" value="1"/>
</dbReference>
<evidence type="ECO:0000313" key="3">
    <source>
        <dbReference type="EMBL" id="ELY73747.1"/>
    </source>
</evidence>
<evidence type="ECO:0000259" key="1">
    <source>
        <dbReference type="PROSITE" id="PS51459"/>
    </source>
</evidence>